<evidence type="ECO:0000313" key="1">
    <source>
        <dbReference type="EMBL" id="KMP04674.1"/>
    </source>
</evidence>
<name>A0A0J6YC80_COCIT</name>
<dbReference type="EMBL" id="DS028095">
    <property type="protein sequence ID" value="KMP04674.1"/>
    <property type="molecule type" value="Genomic_DNA"/>
</dbReference>
<organism evidence="1 2">
    <name type="scientific">Coccidioides immitis RMSCC 2394</name>
    <dbReference type="NCBI Taxonomy" id="404692"/>
    <lineage>
        <taxon>Eukaryota</taxon>
        <taxon>Fungi</taxon>
        <taxon>Dikarya</taxon>
        <taxon>Ascomycota</taxon>
        <taxon>Pezizomycotina</taxon>
        <taxon>Eurotiomycetes</taxon>
        <taxon>Eurotiomycetidae</taxon>
        <taxon>Onygenales</taxon>
        <taxon>Onygenaceae</taxon>
        <taxon>Coccidioides</taxon>
    </lineage>
</organism>
<protein>
    <submittedName>
        <fullName evidence="1">Uncharacterized protein</fullName>
    </submittedName>
</protein>
<sequence length="117" mass="12989">MGCASGPWAGQRTEAELHAGQISVGASNGLNVEANVDEIRGPETIGRCETEGEEEGQMAHEFRIFKQRNRQPEQRGTTRRRRSMVGLYNTNLRRKISLCNIDHFSAVKFTPLDGTSA</sequence>
<dbReference type="Proteomes" id="UP000054565">
    <property type="component" value="Unassembled WGS sequence"/>
</dbReference>
<reference evidence="2" key="1">
    <citation type="journal article" date="2010" name="Genome Res.">
        <title>Population genomic sequencing of Coccidioides fungi reveals recent hybridization and transposon control.</title>
        <authorList>
            <person name="Neafsey D.E."/>
            <person name="Barker B.M."/>
            <person name="Sharpton T.J."/>
            <person name="Stajich J.E."/>
            <person name="Park D.J."/>
            <person name="Whiston E."/>
            <person name="Hung C.-Y."/>
            <person name="McMahan C."/>
            <person name="White J."/>
            <person name="Sykes S."/>
            <person name="Heiman D."/>
            <person name="Young S."/>
            <person name="Zeng Q."/>
            <person name="Abouelleil A."/>
            <person name="Aftuck L."/>
            <person name="Bessette D."/>
            <person name="Brown A."/>
            <person name="FitzGerald M."/>
            <person name="Lui A."/>
            <person name="Macdonald J.P."/>
            <person name="Priest M."/>
            <person name="Orbach M.J."/>
            <person name="Galgiani J.N."/>
            <person name="Kirkland T.N."/>
            <person name="Cole G.T."/>
            <person name="Birren B.W."/>
            <person name="Henn M.R."/>
            <person name="Taylor J.W."/>
            <person name="Rounsley S.D."/>
        </authorList>
    </citation>
    <scope>NUCLEOTIDE SEQUENCE [LARGE SCALE GENOMIC DNA]</scope>
    <source>
        <strain evidence="2">RMSCC 2394</strain>
    </source>
</reference>
<dbReference type="AlphaFoldDB" id="A0A0J6YC80"/>
<proteinExistence type="predicted"/>
<evidence type="ECO:0000313" key="2">
    <source>
        <dbReference type="Proteomes" id="UP000054565"/>
    </source>
</evidence>
<gene>
    <name evidence="1" type="ORF">CIRG_04355</name>
</gene>
<accession>A0A0J6YC80</accession>